<protein>
    <submittedName>
        <fullName evidence="2">Uncharacterized protein</fullName>
    </submittedName>
</protein>
<evidence type="ECO:0000313" key="3">
    <source>
        <dbReference type="Proteomes" id="UP001188597"/>
    </source>
</evidence>
<reference evidence="2" key="1">
    <citation type="submission" date="2022-12" db="EMBL/GenBank/DDBJ databases">
        <title>Draft genome assemblies for two species of Escallonia (Escalloniales).</title>
        <authorList>
            <person name="Chanderbali A."/>
            <person name="Dervinis C."/>
            <person name="Anghel I."/>
            <person name="Soltis D."/>
            <person name="Soltis P."/>
            <person name="Zapata F."/>
        </authorList>
    </citation>
    <scope>NUCLEOTIDE SEQUENCE</scope>
    <source>
        <strain evidence="2">UCBG64.0493</strain>
        <tissue evidence="2">Leaf</tissue>
    </source>
</reference>
<evidence type="ECO:0000256" key="1">
    <source>
        <dbReference type="SAM" id="MobiDB-lite"/>
    </source>
</evidence>
<sequence length="269" mass="30260">MQSRLASTSKRIKRAFLFKPVRRLASVPPPTNKPADPVIFAEEPETAAAPLPTGKAADPAIYAQNPDEHEPFLEGIGQERPENAASTAQGNQKDNRVEATNENEPIIVPPRISHTLFPKLERTGVNRPAEPITRQKRYNSVTHKVEDVSCAGLDGSPWPEDGTDLREQVEEKQGDAREYFKHQKASPLSEIEVADTRKPITRATDESADSYFEREYGERAVLWRPEQLDTAEDSLRLAMEMWRESATRGIPDAPHSRVLWELRGEDWCG</sequence>
<name>A0AA88VFU7_9ASTE</name>
<accession>A0AA88VFU7</accession>
<evidence type="ECO:0000313" key="2">
    <source>
        <dbReference type="EMBL" id="KAK3008121.1"/>
    </source>
</evidence>
<gene>
    <name evidence="2" type="ORF">RJ639_014233</name>
</gene>
<dbReference type="AlphaFoldDB" id="A0AA88VFU7"/>
<comment type="caution">
    <text evidence="2">The sequence shown here is derived from an EMBL/GenBank/DDBJ whole genome shotgun (WGS) entry which is preliminary data.</text>
</comment>
<proteinExistence type="predicted"/>
<feature type="compositionally biased region" description="Basic and acidic residues" evidence="1">
    <location>
        <begin position="66"/>
        <end position="82"/>
    </location>
</feature>
<dbReference type="PANTHER" id="PTHR35985:SF1">
    <property type="entry name" value="OS07G0675200 PROTEIN"/>
    <property type="match status" value="1"/>
</dbReference>
<feature type="region of interest" description="Disordered" evidence="1">
    <location>
        <begin position="44"/>
        <end position="100"/>
    </location>
</feature>
<keyword evidence="3" id="KW-1185">Reference proteome</keyword>
<dbReference type="EMBL" id="JAVXUP010001784">
    <property type="protein sequence ID" value="KAK3008121.1"/>
    <property type="molecule type" value="Genomic_DNA"/>
</dbReference>
<organism evidence="2 3">
    <name type="scientific">Escallonia herrerae</name>
    <dbReference type="NCBI Taxonomy" id="1293975"/>
    <lineage>
        <taxon>Eukaryota</taxon>
        <taxon>Viridiplantae</taxon>
        <taxon>Streptophyta</taxon>
        <taxon>Embryophyta</taxon>
        <taxon>Tracheophyta</taxon>
        <taxon>Spermatophyta</taxon>
        <taxon>Magnoliopsida</taxon>
        <taxon>eudicotyledons</taxon>
        <taxon>Gunneridae</taxon>
        <taxon>Pentapetalae</taxon>
        <taxon>asterids</taxon>
        <taxon>campanulids</taxon>
        <taxon>Escalloniales</taxon>
        <taxon>Escalloniaceae</taxon>
        <taxon>Escallonia</taxon>
    </lineage>
</organism>
<dbReference type="Proteomes" id="UP001188597">
    <property type="component" value="Unassembled WGS sequence"/>
</dbReference>
<dbReference type="PANTHER" id="PTHR35985">
    <property type="entry name" value="OS07G0675200 PROTEIN"/>
    <property type="match status" value="1"/>
</dbReference>